<gene>
    <name evidence="2" type="ORF">GSF22_32875</name>
</gene>
<dbReference type="Proteomes" id="UP000823521">
    <property type="component" value="Unassembled WGS sequence"/>
</dbReference>
<comment type="caution">
    <text evidence="2">The sequence shown here is derived from an EMBL/GenBank/DDBJ whole genome shotgun (WGS) entry which is preliminary data.</text>
</comment>
<evidence type="ECO:0000313" key="2">
    <source>
        <dbReference type="EMBL" id="MBO4210751.1"/>
    </source>
</evidence>
<dbReference type="EMBL" id="WVUH01000584">
    <property type="protein sequence ID" value="MBO4210751.1"/>
    <property type="molecule type" value="Genomic_DNA"/>
</dbReference>
<accession>A0ABS3W1T6</accession>
<sequence length="110" mass="12245">MPDTDDRLHGRWMHSFEEDHEGVEVYRPSGHPFPPARGRAGIEFHPDGTFVDLPVGRGDANEARPGRWRQGPQGPIDVRTAAGDRQVMEVVRLEPGRLEVRRGRADGGEG</sequence>
<proteinExistence type="predicted"/>
<name>A0ABS3W1T6_MICEH</name>
<protein>
    <recommendedName>
        <fullName evidence="4">Lipocalin-like domain-containing protein</fullName>
    </recommendedName>
</protein>
<feature type="region of interest" description="Disordered" evidence="1">
    <location>
        <begin position="54"/>
        <end position="78"/>
    </location>
</feature>
<evidence type="ECO:0008006" key="4">
    <source>
        <dbReference type="Google" id="ProtNLM"/>
    </source>
</evidence>
<evidence type="ECO:0000313" key="3">
    <source>
        <dbReference type="Proteomes" id="UP000823521"/>
    </source>
</evidence>
<keyword evidence="3" id="KW-1185">Reference proteome</keyword>
<organism evidence="2 3">
    <name type="scientific">Micromonospora echinofusca</name>
    <dbReference type="NCBI Taxonomy" id="47858"/>
    <lineage>
        <taxon>Bacteria</taxon>
        <taxon>Bacillati</taxon>
        <taxon>Actinomycetota</taxon>
        <taxon>Actinomycetes</taxon>
        <taxon>Micromonosporales</taxon>
        <taxon>Micromonosporaceae</taxon>
        <taxon>Micromonospora</taxon>
    </lineage>
</organism>
<evidence type="ECO:0000256" key="1">
    <source>
        <dbReference type="SAM" id="MobiDB-lite"/>
    </source>
</evidence>
<reference evidence="2 3" key="1">
    <citation type="submission" date="2019-12" db="EMBL/GenBank/DDBJ databases">
        <title>Whole genome sequencing of endophytic Actinobacterium Micromonospora sp. MPMI6T.</title>
        <authorList>
            <person name="Evv R."/>
            <person name="Podile A.R."/>
        </authorList>
    </citation>
    <scope>NUCLEOTIDE SEQUENCE [LARGE SCALE GENOMIC DNA]</scope>
    <source>
        <strain evidence="2 3">MPMI6</strain>
    </source>
</reference>